<accession>A0A497ES89</accession>
<comment type="caution">
    <text evidence="1">The sequence shown here is derived from an EMBL/GenBank/DDBJ whole genome shotgun (WGS) entry which is preliminary data.</text>
</comment>
<proteinExistence type="predicted"/>
<dbReference type="AlphaFoldDB" id="A0A497ES89"/>
<dbReference type="InterPro" id="IPR029063">
    <property type="entry name" value="SAM-dependent_MTases_sf"/>
</dbReference>
<gene>
    <name evidence="1" type="ORF">DRJ33_08105</name>
</gene>
<dbReference type="EMBL" id="QMQX01000203">
    <property type="protein sequence ID" value="RLE49590.1"/>
    <property type="molecule type" value="Genomic_DNA"/>
</dbReference>
<dbReference type="Proteomes" id="UP000272051">
    <property type="component" value="Unassembled WGS sequence"/>
</dbReference>
<evidence type="ECO:0000313" key="2">
    <source>
        <dbReference type="Proteomes" id="UP000272051"/>
    </source>
</evidence>
<organism evidence="1 2">
    <name type="scientific">Thermoproteota archaeon</name>
    <dbReference type="NCBI Taxonomy" id="2056631"/>
    <lineage>
        <taxon>Archaea</taxon>
        <taxon>Thermoproteota</taxon>
    </lineage>
</organism>
<evidence type="ECO:0000313" key="1">
    <source>
        <dbReference type="EMBL" id="RLE49590.1"/>
    </source>
</evidence>
<reference evidence="1 2" key="1">
    <citation type="submission" date="2018-06" db="EMBL/GenBank/DDBJ databases">
        <title>Extensive metabolic versatility and redundancy in microbially diverse, dynamic hydrothermal sediments.</title>
        <authorList>
            <person name="Dombrowski N."/>
            <person name="Teske A."/>
            <person name="Baker B.J."/>
        </authorList>
    </citation>
    <scope>NUCLEOTIDE SEQUENCE [LARGE SCALE GENOMIC DNA]</scope>
    <source>
        <strain evidence="1">B34_G17</strain>
    </source>
</reference>
<dbReference type="Pfam" id="PF01135">
    <property type="entry name" value="PCMT"/>
    <property type="match status" value="1"/>
</dbReference>
<protein>
    <recommendedName>
        <fullName evidence="3">Methyltransferase domain-containing protein</fullName>
    </recommendedName>
</protein>
<dbReference type="SUPFAM" id="SSF53335">
    <property type="entry name" value="S-adenosyl-L-methionine-dependent methyltransferases"/>
    <property type="match status" value="1"/>
</dbReference>
<name>A0A497ES89_9CREN</name>
<sequence length="93" mass="10624">MSIYDRVHFRMISFVHDTLYGLLVNPYKLLNAAGLKPGQKALEVGCGRGFFTILAIKIVGETVRRKKPLDAVTKNNLFSFREKTSRVFKFEKS</sequence>
<dbReference type="Gene3D" id="3.40.50.150">
    <property type="entry name" value="Vaccinia Virus protein VP39"/>
    <property type="match status" value="1"/>
</dbReference>
<evidence type="ECO:0008006" key="3">
    <source>
        <dbReference type="Google" id="ProtNLM"/>
    </source>
</evidence>